<protein>
    <submittedName>
        <fullName evidence="1">Uncharacterized protein</fullName>
    </submittedName>
</protein>
<feature type="non-terminal residue" evidence="1">
    <location>
        <position position="59"/>
    </location>
</feature>
<name>A0A087U029_STEMI</name>
<dbReference type="EMBL" id="KK117529">
    <property type="protein sequence ID" value="KFM70718.1"/>
    <property type="molecule type" value="Genomic_DNA"/>
</dbReference>
<sequence length="59" mass="6483">MGTELVPDVLMFVSVDSQSRSVRSLLTKVSLVEGSRALQVSLLERSSDDTPMAKIFKLN</sequence>
<evidence type="ECO:0000313" key="2">
    <source>
        <dbReference type="Proteomes" id="UP000054359"/>
    </source>
</evidence>
<evidence type="ECO:0000313" key="1">
    <source>
        <dbReference type="EMBL" id="KFM70718.1"/>
    </source>
</evidence>
<keyword evidence="2" id="KW-1185">Reference proteome</keyword>
<reference evidence="1 2" key="1">
    <citation type="submission" date="2013-11" db="EMBL/GenBank/DDBJ databases">
        <title>Genome sequencing of Stegodyphus mimosarum.</title>
        <authorList>
            <person name="Bechsgaard J."/>
        </authorList>
    </citation>
    <scope>NUCLEOTIDE SEQUENCE [LARGE SCALE GENOMIC DNA]</scope>
</reference>
<organism evidence="1 2">
    <name type="scientific">Stegodyphus mimosarum</name>
    <name type="common">African social velvet spider</name>
    <dbReference type="NCBI Taxonomy" id="407821"/>
    <lineage>
        <taxon>Eukaryota</taxon>
        <taxon>Metazoa</taxon>
        <taxon>Ecdysozoa</taxon>
        <taxon>Arthropoda</taxon>
        <taxon>Chelicerata</taxon>
        <taxon>Arachnida</taxon>
        <taxon>Araneae</taxon>
        <taxon>Araneomorphae</taxon>
        <taxon>Entelegynae</taxon>
        <taxon>Eresoidea</taxon>
        <taxon>Eresidae</taxon>
        <taxon>Stegodyphus</taxon>
    </lineage>
</organism>
<dbReference type="AlphaFoldDB" id="A0A087U029"/>
<dbReference type="Proteomes" id="UP000054359">
    <property type="component" value="Unassembled WGS sequence"/>
</dbReference>
<proteinExistence type="predicted"/>
<gene>
    <name evidence="1" type="ORF">X975_01335</name>
</gene>
<accession>A0A087U029</accession>